<dbReference type="InterPro" id="IPR034871">
    <property type="entry name" value="Allene_oxi_cyc_sf"/>
</dbReference>
<dbReference type="AlphaFoldDB" id="A0AB38HRI7"/>
<dbReference type="EMBL" id="SIMR01000010">
    <property type="protein sequence ID" value="TBC01463.1"/>
    <property type="molecule type" value="Genomic_DNA"/>
</dbReference>
<dbReference type="SUPFAM" id="SSF141493">
    <property type="entry name" value="Allene oxide cyclase-like"/>
    <property type="match status" value="1"/>
</dbReference>
<protein>
    <submittedName>
        <fullName evidence="1">Allene oxide cyclase</fullName>
    </submittedName>
</protein>
<proteinExistence type="predicted"/>
<dbReference type="Proteomes" id="UP000294215">
    <property type="component" value="Unassembled WGS sequence"/>
</dbReference>
<evidence type="ECO:0000313" key="1">
    <source>
        <dbReference type="EMBL" id="TBC01463.1"/>
    </source>
</evidence>
<dbReference type="GO" id="GO:0009695">
    <property type="term" value="P:jasmonic acid biosynthetic process"/>
    <property type="evidence" value="ECO:0007669"/>
    <property type="project" value="InterPro"/>
</dbReference>
<comment type="caution">
    <text evidence="1">The sequence shown here is derived from an EMBL/GenBank/DDBJ whole genome shotgun (WGS) entry which is preliminary data.</text>
</comment>
<dbReference type="InterPro" id="IPR044859">
    <property type="entry name" value="Allene_oxi_cyc_Dirigent"/>
</dbReference>
<dbReference type="GO" id="GO:0046423">
    <property type="term" value="F:allene-oxide cyclase activity"/>
    <property type="evidence" value="ECO:0007669"/>
    <property type="project" value="InterPro"/>
</dbReference>
<gene>
    <name evidence="1" type="ORF">ELH40_38500</name>
</gene>
<organism evidence="1 2">
    <name type="scientific">Rhizobium ruizarguesonis</name>
    <dbReference type="NCBI Taxonomy" id="2081791"/>
    <lineage>
        <taxon>Bacteria</taxon>
        <taxon>Pseudomonadati</taxon>
        <taxon>Pseudomonadota</taxon>
        <taxon>Alphaproteobacteria</taxon>
        <taxon>Hyphomicrobiales</taxon>
        <taxon>Rhizobiaceae</taxon>
        <taxon>Rhizobium/Agrobacterium group</taxon>
        <taxon>Rhizobium</taxon>
    </lineage>
</organism>
<evidence type="ECO:0000313" key="2">
    <source>
        <dbReference type="Proteomes" id="UP000294215"/>
    </source>
</evidence>
<accession>A0AB38HRI7</accession>
<dbReference type="Gene3D" id="2.40.480.10">
    <property type="entry name" value="Allene oxide cyclase-like"/>
    <property type="match status" value="1"/>
</dbReference>
<sequence>MAIVIAAMFGIAAPASGASKLRLIEHSTTDAVTDLGAKGDSAGDLLTLSSEIFADDNKARVGSANGYSIRTVVGKAWECFWTVTLAKGQITTEGPYLDAGDSIMAINGGIGAYSTVRGEMAHT</sequence>
<reference evidence="1 2" key="1">
    <citation type="submission" date="2019-02" db="EMBL/GenBank/DDBJ databases">
        <title>The genomic architecture of introgression among sibling species of bacteria.</title>
        <authorList>
            <person name="Cavassim M.I.A."/>
            <person name="Moeskjaer S."/>
            <person name="Moslemi C."/>
            <person name="Fields B."/>
            <person name="Bachmann A."/>
            <person name="Vilhjalmsson B."/>
            <person name="Schierup M.H."/>
            <person name="Young J.P.W."/>
            <person name="Andersen S.U."/>
        </authorList>
    </citation>
    <scope>NUCLEOTIDE SEQUENCE [LARGE SCALE GENOMIC DNA]</scope>
    <source>
        <strain evidence="1 2">SM92</strain>
    </source>
</reference>
<name>A0AB38HRI7_9HYPH</name>